<dbReference type="PANTHER" id="PTHR43852:SF2">
    <property type="entry name" value="PROTEIN ADENYLYLTRANSFERASE MNTA"/>
    <property type="match status" value="1"/>
</dbReference>
<keyword evidence="3" id="KW-1185">Reference proteome</keyword>
<evidence type="ECO:0000313" key="2">
    <source>
        <dbReference type="EMBL" id="GAA4773170.1"/>
    </source>
</evidence>
<gene>
    <name evidence="2" type="ORF">GCM10023200_01980</name>
</gene>
<dbReference type="InterPro" id="IPR041633">
    <property type="entry name" value="Polbeta"/>
</dbReference>
<dbReference type="InterPro" id="IPR052930">
    <property type="entry name" value="TA_antitoxin_MntA"/>
</dbReference>
<evidence type="ECO:0000313" key="3">
    <source>
        <dbReference type="Proteomes" id="UP001500928"/>
    </source>
</evidence>
<name>A0ABP9A395_9PSEU</name>
<dbReference type="RefSeq" id="WP_345410392.1">
    <property type="nucleotide sequence ID" value="NZ_BAABHO010000001.1"/>
</dbReference>
<organism evidence="2 3">
    <name type="scientific">Actinomycetospora chlora</name>
    <dbReference type="NCBI Taxonomy" id="663608"/>
    <lineage>
        <taxon>Bacteria</taxon>
        <taxon>Bacillati</taxon>
        <taxon>Actinomycetota</taxon>
        <taxon>Actinomycetes</taxon>
        <taxon>Pseudonocardiales</taxon>
        <taxon>Pseudonocardiaceae</taxon>
        <taxon>Actinomycetospora</taxon>
    </lineage>
</organism>
<dbReference type="NCBIfam" id="NF047752">
    <property type="entry name" value="MntA_antitoxin"/>
    <property type="match status" value="1"/>
</dbReference>
<proteinExistence type="predicted"/>
<comment type="caution">
    <text evidence="2">The sequence shown here is derived from an EMBL/GenBank/DDBJ whole genome shotgun (WGS) entry which is preliminary data.</text>
</comment>
<accession>A0ABP9A395</accession>
<feature type="domain" description="Polymerase beta nucleotidyltransferase" evidence="1">
    <location>
        <begin position="23"/>
        <end position="97"/>
    </location>
</feature>
<dbReference type="PANTHER" id="PTHR43852">
    <property type="entry name" value="NUCLEOTIDYLTRANSFERASE"/>
    <property type="match status" value="1"/>
</dbReference>
<dbReference type="Pfam" id="PF18765">
    <property type="entry name" value="Polbeta"/>
    <property type="match status" value="1"/>
</dbReference>
<dbReference type="SUPFAM" id="SSF81301">
    <property type="entry name" value="Nucleotidyltransferase"/>
    <property type="match status" value="1"/>
</dbReference>
<sequence length="131" mass="13686">MPTAELPEIAAAVDGLPGGDGLDVLVLHGSRARGDAGPASDWDFGYLARDEVDPVALLAALVDVLHTDAVDLVDLAAASALLRFRAARDGVLVLERRPDAFLSFRLEAVTFWCDAGTAIRAAQADVMSSLG</sequence>
<dbReference type="InterPro" id="IPR043519">
    <property type="entry name" value="NT_sf"/>
</dbReference>
<evidence type="ECO:0000259" key="1">
    <source>
        <dbReference type="Pfam" id="PF18765"/>
    </source>
</evidence>
<protein>
    <recommendedName>
        <fullName evidence="1">Polymerase beta nucleotidyltransferase domain-containing protein</fullName>
    </recommendedName>
</protein>
<dbReference type="EMBL" id="BAABHO010000001">
    <property type="protein sequence ID" value="GAA4773170.1"/>
    <property type="molecule type" value="Genomic_DNA"/>
</dbReference>
<dbReference type="CDD" id="cd05403">
    <property type="entry name" value="NT_KNTase_like"/>
    <property type="match status" value="1"/>
</dbReference>
<reference evidence="3" key="1">
    <citation type="journal article" date="2019" name="Int. J. Syst. Evol. Microbiol.">
        <title>The Global Catalogue of Microorganisms (GCM) 10K type strain sequencing project: providing services to taxonomists for standard genome sequencing and annotation.</title>
        <authorList>
            <consortium name="The Broad Institute Genomics Platform"/>
            <consortium name="The Broad Institute Genome Sequencing Center for Infectious Disease"/>
            <person name="Wu L."/>
            <person name="Ma J."/>
        </authorList>
    </citation>
    <scope>NUCLEOTIDE SEQUENCE [LARGE SCALE GENOMIC DNA]</scope>
    <source>
        <strain evidence="3">JCM 17979</strain>
    </source>
</reference>
<dbReference type="Gene3D" id="3.30.460.10">
    <property type="entry name" value="Beta Polymerase, domain 2"/>
    <property type="match status" value="1"/>
</dbReference>
<dbReference type="Proteomes" id="UP001500928">
    <property type="component" value="Unassembled WGS sequence"/>
</dbReference>